<name>A0A9P9WIB5_9PEZI</name>
<protein>
    <recommendedName>
        <fullName evidence="2">HhH-GPD domain-containing protein</fullName>
    </recommendedName>
</protein>
<proteinExistence type="predicted"/>
<dbReference type="GO" id="GO:0006285">
    <property type="term" value="P:base-excision repair, AP site formation"/>
    <property type="evidence" value="ECO:0007669"/>
    <property type="project" value="UniProtKB-ARBA"/>
</dbReference>
<dbReference type="GO" id="GO:0003824">
    <property type="term" value="F:catalytic activity"/>
    <property type="evidence" value="ECO:0007669"/>
    <property type="project" value="InterPro"/>
</dbReference>
<keyword evidence="4" id="KW-1185">Reference proteome</keyword>
<feature type="compositionally biased region" description="Polar residues" evidence="1">
    <location>
        <begin position="50"/>
        <end position="70"/>
    </location>
</feature>
<dbReference type="AlphaFoldDB" id="A0A9P9WIB5"/>
<feature type="compositionally biased region" description="Basic residues" evidence="1">
    <location>
        <begin position="195"/>
        <end position="206"/>
    </location>
</feature>
<evidence type="ECO:0000259" key="2">
    <source>
        <dbReference type="SMART" id="SM00478"/>
    </source>
</evidence>
<dbReference type="Gene3D" id="1.10.340.30">
    <property type="entry name" value="Hypothetical protein, domain 2"/>
    <property type="match status" value="1"/>
</dbReference>
<feature type="compositionally biased region" description="Acidic residues" evidence="1">
    <location>
        <begin position="603"/>
        <end position="627"/>
    </location>
</feature>
<comment type="caution">
    <text evidence="3">The sequence shown here is derived from an EMBL/GenBank/DDBJ whole genome shotgun (WGS) entry which is preliminary data.</text>
</comment>
<evidence type="ECO:0000313" key="3">
    <source>
        <dbReference type="EMBL" id="KAI1864712.1"/>
    </source>
</evidence>
<dbReference type="SUPFAM" id="SSF48150">
    <property type="entry name" value="DNA-glycosylase"/>
    <property type="match status" value="1"/>
</dbReference>
<feature type="region of interest" description="Disordered" evidence="1">
    <location>
        <begin position="1"/>
        <end position="142"/>
    </location>
</feature>
<feature type="domain" description="HhH-GPD" evidence="2">
    <location>
        <begin position="301"/>
        <end position="508"/>
    </location>
</feature>
<accession>A0A9P9WIB5</accession>
<feature type="region of interest" description="Disordered" evidence="1">
    <location>
        <begin position="548"/>
        <end position="627"/>
    </location>
</feature>
<feature type="compositionally biased region" description="Polar residues" evidence="1">
    <location>
        <begin position="162"/>
        <end position="174"/>
    </location>
</feature>
<dbReference type="InterPro" id="IPR011257">
    <property type="entry name" value="DNA_glycosylase"/>
</dbReference>
<evidence type="ECO:0000256" key="1">
    <source>
        <dbReference type="SAM" id="MobiDB-lite"/>
    </source>
</evidence>
<reference evidence="3" key="1">
    <citation type="submission" date="2021-03" db="EMBL/GenBank/DDBJ databases">
        <title>Revisited historic fungal species revealed as producer of novel bioactive compounds through whole genome sequencing and comparative genomics.</title>
        <authorList>
            <person name="Vignolle G.A."/>
            <person name="Hochenegger N."/>
            <person name="Mach R.L."/>
            <person name="Mach-Aigner A.R."/>
            <person name="Javad Rahimi M."/>
            <person name="Salim K.A."/>
            <person name="Chan C.M."/>
            <person name="Lim L.B.L."/>
            <person name="Cai F."/>
            <person name="Druzhinina I.S."/>
            <person name="U'Ren J.M."/>
            <person name="Derntl C."/>
        </authorList>
    </citation>
    <scope>NUCLEOTIDE SEQUENCE</scope>
    <source>
        <strain evidence="3">TUCIM 5799</strain>
    </source>
</reference>
<evidence type="ECO:0000313" key="4">
    <source>
        <dbReference type="Proteomes" id="UP000829685"/>
    </source>
</evidence>
<organism evidence="3 4">
    <name type="scientific">Neoarthrinium moseri</name>
    <dbReference type="NCBI Taxonomy" id="1658444"/>
    <lineage>
        <taxon>Eukaryota</taxon>
        <taxon>Fungi</taxon>
        <taxon>Dikarya</taxon>
        <taxon>Ascomycota</taxon>
        <taxon>Pezizomycotina</taxon>
        <taxon>Sordariomycetes</taxon>
        <taxon>Xylariomycetidae</taxon>
        <taxon>Amphisphaeriales</taxon>
        <taxon>Apiosporaceae</taxon>
        <taxon>Neoarthrinium</taxon>
    </lineage>
</organism>
<dbReference type="CDD" id="cd00056">
    <property type="entry name" value="ENDO3c"/>
    <property type="match status" value="1"/>
</dbReference>
<dbReference type="SMART" id="SM00478">
    <property type="entry name" value="ENDO3c"/>
    <property type="match status" value="1"/>
</dbReference>
<dbReference type="PANTHER" id="PTHR47203:SF1">
    <property type="entry name" value="HYPOTHETICAL BASE EXCISION DNA REPAIR PROTEIN (EUROFUNG)"/>
    <property type="match status" value="1"/>
</dbReference>
<dbReference type="EMBL" id="JAFIMR010000023">
    <property type="protein sequence ID" value="KAI1864712.1"/>
    <property type="molecule type" value="Genomic_DNA"/>
</dbReference>
<feature type="region of interest" description="Disordered" evidence="1">
    <location>
        <begin position="161"/>
        <end position="249"/>
    </location>
</feature>
<feature type="compositionally biased region" description="Basic and acidic residues" evidence="1">
    <location>
        <begin position="562"/>
        <end position="585"/>
    </location>
</feature>
<dbReference type="PANTHER" id="PTHR47203">
    <property type="match status" value="1"/>
</dbReference>
<gene>
    <name evidence="3" type="ORF">JX265_008436</name>
</gene>
<sequence length="627" mass="68626">MRTRASARLAAEDAAADGISPITPATPPGHEPQNSPGESTCDRSPGMDESATTRQLKQSLTTPPTDTQLNHLVAPASTKSATTMVSKKRTGRKSTKEPVRGGWDNLPHNLGRRWEPSAPSSGIQPVPAIDASTTSYGELDAETGPAKVVAATGYYLRPRKTVATTDNDTSPASNDRTDAPVLDLDTGENTTAGPPKKRPRQSRKAKAKEDGDVVPGIETEKPRKKARKTKDNPYGLTPGETPYPDWQSPSAQQCQEVYDILVGMHDDVKPLPPQKIPAPSLEVAGCGEVPSILDGLIRTVLSGSTTFDTADKMLQALVKKFGVLEEGVGKGSVNWNNVRLAEYDEVYQQLKPGGLGANKAKNIQTILQMVYDENMERRAAYLREKETGIAADVTGASDKTVGQKDLEILRANQEMLSLDHMHSMETHEAMLHFVRYPGVGVKTAACVTLFSLQRPCFAVDTHVFRMSRWLGWVPPKTNEDNTFSHLEVRCPDQLKYGLHQLFIRHGKTCHRCNDKSFMGTDAWDEAVCPMEHLLDRFTKRTVKLKDIKPKEEVKPAKGKKKAVAEDDQGRHGDDESDDKGAKDMDQAEPELGDGVQGSHKDDDDQESELSELSDLDEGGLDIESFEG</sequence>
<feature type="compositionally biased region" description="Low complexity" evidence="1">
    <location>
        <begin position="1"/>
        <end position="13"/>
    </location>
</feature>
<dbReference type="InterPro" id="IPR003265">
    <property type="entry name" value="HhH-GPD_domain"/>
</dbReference>
<dbReference type="Proteomes" id="UP000829685">
    <property type="component" value="Unassembled WGS sequence"/>
</dbReference>
<dbReference type="Pfam" id="PF00730">
    <property type="entry name" value="HhH-GPD"/>
    <property type="match status" value="1"/>
</dbReference>